<evidence type="ECO:0000313" key="11">
    <source>
        <dbReference type="Proteomes" id="UP000199041"/>
    </source>
</evidence>
<dbReference type="CDD" id="cd00840">
    <property type="entry name" value="MPP_Mre11_N"/>
    <property type="match status" value="1"/>
</dbReference>
<dbReference type="STRING" id="551991.SAMN05192529_10418"/>
<keyword evidence="7" id="KW-0235">DNA replication</keyword>
<reference evidence="10 11" key="1">
    <citation type="submission" date="2016-10" db="EMBL/GenBank/DDBJ databases">
        <authorList>
            <person name="de Groot N.N."/>
        </authorList>
    </citation>
    <scope>NUCLEOTIDE SEQUENCE [LARGE SCALE GENOMIC DNA]</scope>
    <source>
        <strain evidence="10 11">Vu-144</strain>
    </source>
</reference>
<dbReference type="Pfam" id="PF00149">
    <property type="entry name" value="Metallophos"/>
    <property type="match status" value="1"/>
</dbReference>
<dbReference type="AlphaFoldDB" id="A0A1H3WW30"/>
<keyword evidence="4 7" id="KW-0540">Nuclease</keyword>
<feature type="domain" description="Calcineurin-like phosphoesterase" evidence="8">
    <location>
        <begin position="1"/>
        <end position="239"/>
    </location>
</feature>
<evidence type="ECO:0000256" key="3">
    <source>
        <dbReference type="ARBA" id="ARBA00013365"/>
    </source>
</evidence>
<dbReference type="PANTHER" id="PTHR30337:SF0">
    <property type="entry name" value="NUCLEASE SBCCD SUBUNIT D"/>
    <property type="match status" value="1"/>
</dbReference>
<dbReference type="OrthoDB" id="9773856at2"/>
<dbReference type="EMBL" id="FNQY01000004">
    <property type="protein sequence ID" value="SDZ90961.1"/>
    <property type="molecule type" value="Genomic_DNA"/>
</dbReference>
<keyword evidence="6 7" id="KW-0269">Exonuclease</keyword>
<dbReference type="GO" id="GO:0008408">
    <property type="term" value="F:3'-5' exonuclease activity"/>
    <property type="evidence" value="ECO:0007669"/>
    <property type="project" value="InterPro"/>
</dbReference>
<sequence length="422" mass="47982">MKVLHTADWHIGQLFYEYDRTYEHEQFLQWLIQTLQTEQIELLLISGDVFDISNPSAASTRLFYHFLNQATRLIPDLQIIITAGNHDSPTRLEAPRPLLESSNIHIVGTIEKDQSGQINFDKISIPIFDKRRQIVAWCLAVPYLRAGDYPVSERDENGHSTAQTYTQGVVQFYKQALNYILSRKTKDQSIIALGHLHAAQAEITDMDNSERAIMGGIECIPLNAFSADLCYVALGHIHKAQKLGGKEHIRYSGSPIPLSFSEQHYKHQLITFELDKTGIADVHSIEIPISVPLLSVPKKHQPLPIVLKELELLPEKQKENPTEYPPYLEVRILLDEPRPGLRHQIDNALVTKDIRLAKIDVRYPAKTAEAGAQTLLEENLSVLGPQEIFERAYQHLYQNTPPASLVQLFQQTVREVNQKKEA</sequence>
<dbReference type="InterPro" id="IPR004593">
    <property type="entry name" value="SbcD"/>
</dbReference>
<dbReference type="InterPro" id="IPR029052">
    <property type="entry name" value="Metallo-depent_PP-like"/>
</dbReference>
<dbReference type="NCBIfam" id="TIGR00619">
    <property type="entry name" value="sbcd"/>
    <property type="match status" value="1"/>
</dbReference>
<evidence type="ECO:0000256" key="5">
    <source>
        <dbReference type="ARBA" id="ARBA00022801"/>
    </source>
</evidence>
<evidence type="ECO:0000256" key="6">
    <source>
        <dbReference type="ARBA" id="ARBA00022839"/>
    </source>
</evidence>
<dbReference type="Pfam" id="PF12320">
    <property type="entry name" value="SbcD_C"/>
    <property type="match status" value="1"/>
</dbReference>
<accession>A0A1H3WW30</accession>
<comment type="function">
    <text evidence="7">SbcCD cleaves DNA hairpin structures. These structures can inhibit DNA replication and are intermediates in certain DNA recombination reactions. The complex acts as a 3'-&gt;5' double strand exonuclease that can open hairpins. It also has a 5' single-strand endonuclease activity.</text>
</comment>
<keyword evidence="7" id="KW-0255">Endonuclease</keyword>
<evidence type="ECO:0000256" key="4">
    <source>
        <dbReference type="ARBA" id="ARBA00022722"/>
    </source>
</evidence>
<evidence type="ECO:0000259" key="8">
    <source>
        <dbReference type="Pfam" id="PF00149"/>
    </source>
</evidence>
<dbReference type="GO" id="GO:0006260">
    <property type="term" value="P:DNA replication"/>
    <property type="evidence" value="ECO:0007669"/>
    <property type="project" value="UniProtKB-KW"/>
</dbReference>
<proteinExistence type="inferred from homology"/>
<dbReference type="Proteomes" id="UP000199041">
    <property type="component" value="Unassembled WGS sequence"/>
</dbReference>
<keyword evidence="5 7" id="KW-0378">Hydrolase</keyword>
<name>A0A1H3WW30_9BACT</name>
<keyword evidence="7" id="KW-0233">DNA recombination</keyword>
<dbReference type="Gene3D" id="3.60.21.10">
    <property type="match status" value="1"/>
</dbReference>
<dbReference type="InterPro" id="IPR050535">
    <property type="entry name" value="DNA_Repair-Maintenance_Comp"/>
</dbReference>
<dbReference type="InterPro" id="IPR041796">
    <property type="entry name" value="Mre11_N"/>
</dbReference>
<keyword evidence="11" id="KW-1185">Reference proteome</keyword>
<evidence type="ECO:0000259" key="9">
    <source>
        <dbReference type="Pfam" id="PF12320"/>
    </source>
</evidence>
<gene>
    <name evidence="7" type="primary">sbcD</name>
    <name evidence="10" type="ORF">SAMN05192529_10418</name>
</gene>
<protein>
    <recommendedName>
        <fullName evidence="3 7">Nuclease SbcCD subunit D</fullName>
    </recommendedName>
</protein>
<dbReference type="InterPro" id="IPR026843">
    <property type="entry name" value="SbcD_C"/>
</dbReference>
<evidence type="ECO:0000256" key="1">
    <source>
        <dbReference type="ARBA" id="ARBA00010555"/>
    </source>
</evidence>
<dbReference type="GO" id="GO:0006310">
    <property type="term" value="P:DNA recombination"/>
    <property type="evidence" value="ECO:0007669"/>
    <property type="project" value="UniProtKB-KW"/>
</dbReference>
<dbReference type="InterPro" id="IPR004843">
    <property type="entry name" value="Calcineurin-like_PHP"/>
</dbReference>
<dbReference type="SUPFAM" id="SSF56300">
    <property type="entry name" value="Metallo-dependent phosphatases"/>
    <property type="match status" value="1"/>
</dbReference>
<dbReference type="PANTHER" id="PTHR30337">
    <property type="entry name" value="COMPONENT OF ATP-DEPENDENT DSDNA EXONUCLEASE"/>
    <property type="match status" value="1"/>
</dbReference>
<organism evidence="10 11">
    <name type="scientific">Arachidicoccus rhizosphaerae</name>
    <dbReference type="NCBI Taxonomy" id="551991"/>
    <lineage>
        <taxon>Bacteria</taxon>
        <taxon>Pseudomonadati</taxon>
        <taxon>Bacteroidota</taxon>
        <taxon>Chitinophagia</taxon>
        <taxon>Chitinophagales</taxon>
        <taxon>Chitinophagaceae</taxon>
        <taxon>Arachidicoccus</taxon>
    </lineage>
</organism>
<evidence type="ECO:0000256" key="7">
    <source>
        <dbReference type="RuleBase" id="RU363069"/>
    </source>
</evidence>
<feature type="domain" description="Nuclease SbcCD subunit D C-terminal" evidence="9">
    <location>
        <begin position="293"/>
        <end position="395"/>
    </location>
</feature>
<dbReference type="GO" id="GO:0004519">
    <property type="term" value="F:endonuclease activity"/>
    <property type="evidence" value="ECO:0007669"/>
    <property type="project" value="UniProtKB-KW"/>
</dbReference>
<comment type="similarity">
    <text evidence="1 7">Belongs to the SbcD family.</text>
</comment>
<evidence type="ECO:0000256" key="2">
    <source>
        <dbReference type="ARBA" id="ARBA00011322"/>
    </source>
</evidence>
<evidence type="ECO:0000313" key="10">
    <source>
        <dbReference type="EMBL" id="SDZ90961.1"/>
    </source>
</evidence>
<dbReference type="RefSeq" id="WP_091394348.1">
    <property type="nucleotide sequence ID" value="NZ_FNQY01000004.1"/>
</dbReference>
<comment type="subunit">
    <text evidence="2 7">Heterodimer of SbcC and SbcD.</text>
</comment>